<feature type="compositionally biased region" description="Low complexity" evidence="3">
    <location>
        <begin position="357"/>
        <end position="377"/>
    </location>
</feature>
<evidence type="ECO:0000256" key="3">
    <source>
        <dbReference type="SAM" id="MobiDB-lite"/>
    </source>
</evidence>
<keyword evidence="5" id="KW-0378">Hydrolase</keyword>
<keyword evidence="5" id="KW-0067">ATP-binding</keyword>
<organism evidence="5 6">
    <name type="scientific">Streptomyces yokosukanensis</name>
    <dbReference type="NCBI Taxonomy" id="67386"/>
    <lineage>
        <taxon>Bacteria</taxon>
        <taxon>Bacillati</taxon>
        <taxon>Actinomycetota</taxon>
        <taxon>Actinomycetes</taxon>
        <taxon>Kitasatosporales</taxon>
        <taxon>Streptomycetaceae</taxon>
        <taxon>Streptomyces</taxon>
    </lineage>
</organism>
<feature type="region of interest" description="Disordered" evidence="3">
    <location>
        <begin position="1"/>
        <end position="23"/>
    </location>
</feature>
<evidence type="ECO:0000313" key="6">
    <source>
        <dbReference type="Proteomes" id="UP000053127"/>
    </source>
</evidence>
<protein>
    <submittedName>
        <fullName evidence="5">Replicative DNA helicase</fullName>
    </submittedName>
</protein>
<accession>A0A101NU31</accession>
<dbReference type="PANTHER" id="PTHR30153:SF2">
    <property type="entry name" value="REPLICATIVE DNA HELICASE"/>
    <property type="match status" value="1"/>
</dbReference>
<reference evidence="5 6" key="1">
    <citation type="submission" date="2015-10" db="EMBL/GenBank/DDBJ databases">
        <title>Draft genome sequence of Streptomyces yokosukanensis DSM 40224, type strain for the species Streptomyces yokosukanensis.</title>
        <authorList>
            <person name="Ruckert C."/>
            <person name="Winkler A."/>
            <person name="Kalinowski J."/>
            <person name="Kampfer P."/>
            <person name="Glaeser S."/>
        </authorList>
    </citation>
    <scope>NUCLEOTIDE SEQUENCE [LARGE SCALE GENOMIC DNA]</scope>
    <source>
        <strain evidence="5 6">DSM 40224</strain>
    </source>
</reference>
<dbReference type="Gene3D" id="1.10.860.10">
    <property type="entry name" value="DNAb Helicase, Chain A"/>
    <property type="match status" value="2"/>
</dbReference>
<dbReference type="PANTHER" id="PTHR30153">
    <property type="entry name" value="REPLICATIVE DNA HELICASE DNAB"/>
    <property type="match status" value="1"/>
</dbReference>
<dbReference type="RefSeq" id="WP_067135525.1">
    <property type="nucleotide sequence ID" value="NZ_KQ948230.1"/>
</dbReference>
<dbReference type="GO" id="GO:0005524">
    <property type="term" value="F:ATP binding"/>
    <property type="evidence" value="ECO:0007669"/>
    <property type="project" value="InterPro"/>
</dbReference>
<dbReference type="GO" id="GO:0003678">
    <property type="term" value="F:DNA helicase activity"/>
    <property type="evidence" value="ECO:0007669"/>
    <property type="project" value="InterPro"/>
</dbReference>
<feature type="compositionally biased region" description="Polar residues" evidence="3">
    <location>
        <begin position="335"/>
        <end position="350"/>
    </location>
</feature>
<dbReference type="SUPFAM" id="SSF48024">
    <property type="entry name" value="N-terminal domain of DnaB helicase"/>
    <property type="match status" value="2"/>
</dbReference>
<dbReference type="GO" id="GO:0003677">
    <property type="term" value="F:DNA binding"/>
    <property type="evidence" value="ECO:0007669"/>
    <property type="project" value="UniProtKB-KW"/>
</dbReference>
<dbReference type="InterPro" id="IPR016136">
    <property type="entry name" value="DNA_helicase_N/primase_C"/>
</dbReference>
<evidence type="ECO:0000259" key="4">
    <source>
        <dbReference type="Pfam" id="PF00772"/>
    </source>
</evidence>
<dbReference type="InterPro" id="IPR036185">
    <property type="entry name" value="DNA_heli_DnaB-like_N_sf"/>
</dbReference>
<dbReference type="GO" id="GO:0005829">
    <property type="term" value="C:cytosol"/>
    <property type="evidence" value="ECO:0007669"/>
    <property type="project" value="TreeGrafter"/>
</dbReference>
<keyword evidence="2" id="KW-0238">DNA-binding</keyword>
<evidence type="ECO:0000256" key="2">
    <source>
        <dbReference type="ARBA" id="ARBA00023125"/>
    </source>
</evidence>
<comment type="caution">
    <text evidence="5">The sequence shown here is derived from an EMBL/GenBank/DDBJ whole genome shotgun (WGS) entry which is preliminary data.</text>
</comment>
<feature type="domain" description="DNA helicase DnaB-like N-terminal" evidence="4">
    <location>
        <begin position="27"/>
        <end position="124"/>
    </location>
</feature>
<dbReference type="EMBL" id="LMWN01000065">
    <property type="protein sequence ID" value="KUM99299.1"/>
    <property type="molecule type" value="Genomic_DNA"/>
</dbReference>
<evidence type="ECO:0000256" key="1">
    <source>
        <dbReference type="ARBA" id="ARBA00022705"/>
    </source>
</evidence>
<dbReference type="Pfam" id="PF00772">
    <property type="entry name" value="DnaB"/>
    <property type="match status" value="2"/>
</dbReference>
<feature type="domain" description="DNA helicase DnaB-like N-terminal" evidence="4">
    <location>
        <begin position="205"/>
        <end position="280"/>
    </location>
</feature>
<keyword evidence="5" id="KW-0347">Helicase</keyword>
<keyword evidence="5" id="KW-0547">Nucleotide-binding</keyword>
<keyword evidence="1" id="KW-0235">DNA replication</keyword>
<feature type="region of interest" description="Disordered" evidence="3">
    <location>
        <begin position="335"/>
        <end position="377"/>
    </location>
</feature>
<dbReference type="Proteomes" id="UP000053127">
    <property type="component" value="Unassembled WGS sequence"/>
</dbReference>
<gene>
    <name evidence="5" type="ORF">AQI95_39305</name>
</gene>
<sequence>MPHYPTTEESDDHEDVSDTHPPQPAYFAEQALLGALLLEPQRLADVTGIDASSFSEYAHGVLFAAIRGRPAPDPVQHTLDTSWLNAVLAAAREHARGLTASYLHTLIQVCPWPRHASTYARMIETDHARRTLRAHAMCLVQTARDDTLPHPVPATLAAADALAGAVDEIAARFPMPSGLLQRTPALAPIGTLPNTGKVADEEWLLLATATAHPADVEQMRWLTADDFSQPLQAGLWQSLTALAYRRAPVDPITVLWEAQQRGLLKPDVEPAKLLDLLASPAGSPQHWGELIVQRSLLTTAHQVGCHVQALTDDPTTTPYQFIIGGRRALARLSSVRTRWHQATSPPSTVNRPRDRTTSPPRASPPRTTAPPATRISR</sequence>
<dbReference type="GO" id="GO:0006260">
    <property type="term" value="P:DNA replication"/>
    <property type="evidence" value="ECO:0007669"/>
    <property type="project" value="UniProtKB-KW"/>
</dbReference>
<proteinExistence type="predicted"/>
<dbReference type="InterPro" id="IPR007693">
    <property type="entry name" value="DNA_helicase_DnaB-like_N"/>
</dbReference>
<dbReference type="STRING" id="67386.AQI95_39305"/>
<evidence type="ECO:0000313" key="5">
    <source>
        <dbReference type="EMBL" id="KUM99299.1"/>
    </source>
</evidence>
<dbReference type="AlphaFoldDB" id="A0A101NU31"/>
<dbReference type="OrthoDB" id="2970604at2"/>
<name>A0A101NU31_9ACTN</name>
<keyword evidence="6" id="KW-1185">Reference proteome</keyword>